<keyword evidence="3" id="KW-1185">Reference proteome</keyword>
<keyword evidence="1" id="KW-0472">Membrane</keyword>
<sequence length="77" mass="9142">MDTLLFLFLFGWQIAGTFWTFNIWTPHFEQLLYEPSNWCDKTVYMFTVYQLFTCYVVIAAFVLVLGTILFLQKCCCS</sequence>
<dbReference type="AlphaFoldDB" id="A0A9D4K8C8"/>
<feature type="transmembrane region" description="Helical" evidence="1">
    <location>
        <begin position="44"/>
        <end position="71"/>
    </location>
</feature>
<reference evidence="2" key="2">
    <citation type="submission" date="2020-11" db="EMBL/GenBank/DDBJ databases">
        <authorList>
            <person name="McCartney M.A."/>
            <person name="Auch B."/>
            <person name="Kono T."/>
            <person name="Mallez S."/>
            <person name="Becker A."/>
            <person name="Gohl D.M."/>
            <person name="Silverstein K.A.T."/>
            <person name="Koren S."/>
            <person name="Bechman K.B."/>
            <person name="Herman A."/>
            <person name="Abrahante J.E."/>
            <person name="Garbe J."/>
        </authorList>
    </citation>
    <scope>NUCLEOTIDE SEQUENCE</scope>
    <source>
        <strain evidence="2">Duluth1</strain>
        <tissue evidence="2">Whole animal</tissue>
    </source>
</reference>
<reference evidence="2" key="1">
    <citation type="journal article" date="2019" name="bioRxiv">
        <title>The Genome of the Zebra Mussel, Dreissena polymorpha: A Resource for Invasive Species Research.</title>
        <authorList>
            <person name="McCartney M.A."/>
            <person name="Auch B."/>
            <person name="Kono T."/>
            <person name="Mallez S."/>
            <person name="Zhang Y."/>
            <person name="Obille A."/>
            <person name="Becker A."/>
            <person name="Abrahante J.E."/>
            <person name="Garbe J."/>
            <person name="Badalamenti J.P."/>
            <person name="Herman A."/>
            <person name="Mangelson H."/>
            <person name="Liachko I."/>
            <person name="Sullivan S."/>
            <person name="Sone E.D."/>
            <person name="Koren S."/>
            <person name="Silverstein K.A.T."/>
            <person name="Beckman K.B."/>
            <person name="Gohl D.M."/>
        </authorList>
    </citation>
    <scope>NUCLEOTIDE SEQUENCE</scope>
    <source>
        <strain evidence="2">Duluth1</strain>
        <tissue evidence="2">Whole animal</tissue>
    </source>
</reference>
<protein>
    <submittedName>
        <fullName evidence="2">Uncharacterized protein</fullName>
    </submittedName>
</protein>
<keyword evidence="1" id="KW-0812">Transmembrane</keyword>
<evidence type="ECO:0000313" key="3">
    <source>
        <dbReference type="Proteomes" id="UP000828390"/>
    </source>
</evidence>
<gene>
    <name evidence="2" type="ORF">DPMN_108316</name>
</gene>
<keyword evidence="1" id="KW-1133">Transmembrane helix</keyword>
<dbReference type="EMBL" id="JAIWYP010000004">
    <property type="protein sequence ID" value="KAH3834983.1"/>
    <property type="molecule type" value="Genomic_DNA"/>
</dbReference>
<accession>A0A9D4K8C8</accession>
<dbReference type="Proteomes" id="UP000828390">
    <property type="component" value="Unassembled WGS sequence"/>
</dbReference>
<comment type="caution">
    <text evidence="2">The sequence shown here is derived from an EMBL/GenBank/DDBJ whole genome shotgun (WGS) entry which is preliminary data.</text>
</comment>
<proteinExistence type="predicted"/>
<dbReference type="PANTHER" id="PTHR33444">
    <property type="entry name" value="SI:DKEY-19B23.12-RELATED"/>
    <property type="match status" value="1"/>
</dbReference>
<evidence type="ECO:0000313" key="2">
    <source>
        <dbReference type="EMBL" id="KAH3834983.1"/>
    </source>
</evidence>
<organism evidence="2 3">
    <name type="scientific">Dreissena polymorpha</name>
    <name type="common">Zebra mussel</name>
    <name type="synonym">Mytilus polymorpha</name>
    <dbReference type="NCBI Taxonomy" id="45954"/>
    <lineage>
        <taxon>Eukaryota</taxon>
        <taxon>Metazoa</taxon>
        <taxon>Spiralia</taxon>
        <taxon>Lophotrochozoa</taxon>
        <taxon>Mollusca</taxon>
        <taxon>Bivalvia</taxon>
        <taxon>Autobranchia</taxon>
        <taxon>Heteroconchia</taxon>
        <taxon>Euheterodonta</taxon>
        <taxon>Imparidentia</taxon>
        <taxon>Neoheterodontei</taxon>
        <taxon>Myida</taxon>
        <taxon>Dreissenoidea</taxon>
        <taxon>Dreissenidae</taxon>
        <taxon>Dreissena</taxon>
    </lineage>
</organism>
<dbReference type="InterPro" id="IPR040350">
    <property type="entry name" value="TMEM272"/>
</dbReference>
<name>A0A9D4K8C8_DREPO</name>
<evidence type="ECO:0000256" key="1">
    <source>
        <dbReference type="SAM" id="Phobius"/>
    </source>
</evidence>
<dbReference type="PANTHER" id="PTHR33444:SF7">
    <property type="entry name" value="TRANSMEMBRANE PROTEIN 272"/>
    <property type="match status" value="1"/>
</dbReference>